<dbReference type="GeneID" id="18929239"/>
<feature type="region of interest" description="Disordered" evidence="1">
    <location>
        <begin position="603"/>
        <end position="652"/>
    </location>
</feature>
<protein>
    <submittedName>
        <fullName evidence="2">Uncharacterized protein</fullName>
    </submittedName>
</protein>
<dbReference type="RefSeq" id="XP_007403841.1">
    <property type="nucleotide sequence ID" value="XM_007403779.1"/>
</dbReference>
<proteinExistence type="predicted"/>
<dbReference type="KEGG" id="mlr:MELLADRAFT_58830"/>
<feature type="region of interest" description="Disordered" evidence="1">
    <location>
        <begin position="370"/>
        <end position="443"/>
    </location>
</feature>
<dbReference type="EMBL" id="GL883090">
    <property type="protein sequence ID" value="EGG12903.1"/>
    <property type="molecule type" value="Genomic_DNA"/>
</dbReference>
<sequence>MQVDLNRTTRKRPHSTRCTIPDRLSYLCRRKSNESFACVGSFSPDLVSHSRFQSLSYDDLLQKSQTQKYHYQKHLDILAQKAQSPQSTPHRCSFLFYLRADKGDQADLSMQTVDMVYNVRWLRLISEVEKAVNTRPFRPIRAPPKPDRTAALEHEKRSAPLDSHIPFPIPPTQSFPIKNRTSTETREIKATGIPKRDEVEDDHCELSRRLQQTYYDSKYGGTDLFESGFDFRQSQELQMERWDHLVQLERRAREASEEGLRKASLGSTTSLSSNVPSFPPRKLSSGILNRMRRPSTATKESKSSLSISNPIAISPLESSFLLGKNLAQDFEFCRPDLYQIQSFSKPDLSSHPALKMPDLTLGRVEQYDRAPSADAHRVGSEVPKRHEFSPISPLSRRDLPRPRGPRPPRLSIHSSNSSLADVALTPQPSMPQHESTDKTTTSDLTTQHMVYPDVPPLRIIKRSLRLRNETPAPEHCKLIPEEPVVCQPKSLGQEFYPRCNHDWDTKMKVEPISFTSSLDELILKDVNNSQLRSGTTSSRISGALPTEYSVDLGSKLRFEDAKRNLLELPVSNSRSQLGSSSNHLGDENLAYIAKGTSKSIRDNTLDCNQSSTTQETPLSNAYGSRHKIEASRHSFPDQPKPNGNIENKSSRIGQISTRYTVPLDTKKEEMKVLNQVSPKMILPSQYLRSRKDLNQERTLYQRTPFHQPISKPDQSLEKSSESLIFELPIKPQRDLNTQINDQKVKQAWESVSHYKKWTGMNRPNIQGVVRIQGGRLKQ</sequence>
<keyword evidence="3" id="KW-1185">Reference proteome</keyword>
<dbReference type="InParanoid" id="F4R2Z2"/>
<dbReference type="HOGENOM" id="CLU_359832_0_0_1"/>
<dbReference type="Proteomes" id="UP000001072">
    <property type="component" value="Unassembled WGS sequence"/>
</dbReference>
<feature type="region of interest" description="Disordered" evidence="1">
    <location>
        <begin position="257"/>
        <end position="285"/>
    </location>
</feature>
<feature type="compositionally biased region" description="Basic and acidic residues" evidence="1">
    <location>
        <begin position="626"/>
        <end position="635"/>
    </location>
</feature>
<gene>
    <name evidence="2" type="ORF">MELLADRAFT_58830</name>
</gene>
<evidence type="ECO:0000313" key="3">
    <source>
        <dbReference type="Proteomes" id="UP000001072"/>
    </source>
</evidence>
<organism evidence="3">
    <name type="scientific">Melampsora larici-populina (strain 98AG31 / pathotype 3-4-7)</name>
    <name type="common">Poplar leaf rust fungus</name>
    <dbReference type="NCBI Taxonomy" id="747676"/>
    <lineage>
        <taxon>Eukaryota</taxon>
        <taxon>Fungi</taxon>
        <taxon>Dikarya</taxon>
        <taxon>Basidiomycota</taxon>
        <taxon>Pucciniomycotina</taxon>
        <taxon>Pucciniomycetes</taxon>
        <taxon>Pucciniales</taxon>
        <taxon>Melampsoraceae</taxon>
        <taxon>Melampsora</taxon>
    </lineage>
</organism>
<dbReference type="VEuPathDB" id="FungiDB:MELLADRAFT_58830"/>
<evidence type="ECO:0000256" key="1">
    <source>
        <dbReference type="SAM" id="MobiDB-lite"/>
    </source>
</evidence>
<feature type="compositionally biased region" description="Polar residues" evidence="1">
    <location>
        <begin position="605"/>
        <end position="622"/>
    </location>
</feature>
<dbReference type="OrthoDB" id="2507864at2759"/>
<accession>F4R2Z2</accession>
<name>F4R2Z2_MELLP</name>
<feature type="compositionally biased region" description="Polar residues" evidence="1">
    <location>
        <begin position="265"/>
        <end position="276"/>
    </location>
</feature>
<reference evidence="3" key="1">
    <citation type="journal article" date="2011" name="Proc. Natl. Acad. Sci. U.S.A.">
        <title>Obligate biotrophy features unraveled by the genomic analysis of rust fungi.</title>
        <authorList>
            <person name="Duplessis S."/>
            <person name="Cuomo C.A."/>
            <person name="Lin Y.-C."/>
            <person name="Aerts A."/>
            <person name="Tisserant E."/>
            <person name="Veneault-Fourrey C."/>
            <person name="Joly D.L."/>
            <person name="Hacquard S."/>
            <person name="Amselem J."/>
            <person name="Cantarel B.L."/>
            <person name="Chiu R."/>
            <person name="Coutinho P.M."/>
            <person name="Feau N."/>
            <person name="Field M."/>
            <person name="Frey P."/>
            <person name="Gelhaye E."/>
            <person name="Goldberg J."/>
            <person name="Grabherr M.G."/>
            <person name="Kodira C.D."/>
            <person name="Kohler A."/>
            <person name="Kuees U."/>
            <person name="Lindquist E.A."/>
            <person name="Lucas S.M."/>
            <person name="Mago R."/>
            <person name="Mauceli E."/>
            <person name="Morin E."/>
            <person name="Murat C."/>
            <person name="Pangilinan J.L."/>
            <person name="Park R."/>
            <person name="Pearson M."/>
            <person name="Quesneville H."/>
            <person name="Rouhier N."/>
            <person name="Sakthikumar S."/>
            <person name="Salamov A.A."/>
            <person name="Schmutz J."/>
            <person name="Selles B."/>
            <person name="Shapiro H."/>
            <person name="Tanguay P."/>
            <person name="Tuskan G.A."/>
            <person name="Henrissat B."/>
            <person name="Van de Peer Y."/>
            <person name="Rouze P."/>
            <person name="Ellis J.G."/>
            <person name="Dodds P.N."/>
            <person name="Schein J.E."/>
            <person name="Zhong S."/>
            <person name="Hamelin R.C."/>
            <person name="Grigoriev I.V."/>
            <person name="Szabo L.J."/>
            <person name="Martin F."/>
        </authorList>
    </citation>
    <scope>NUCLEOTIDE SEQUENCE [LARGE SCALE GENOMIC DNA]</scope>
    <source>
        <strain evidence="3">98AG31 / pathotype 3-4-7</strain>
    </source>
</reference>
<dbReference type="AlphaFoldDB" id="F4R2Z2"/>
<feature type="compositionally biased region" description="Basic and acidic residues" evidence="1">
    <location>
        <begin position="374"/>
        <end position="388"/>
    </location>
</feature>
<evidence type="ECO:0000313" key="2">
    <source>
        <dbReference type="EMBL" id="EGG12903.1"/>
    </source>
</evidence>